<dbReference type="EMBL" id="FMHW01000002">
    <property type="protein sequence ID" value="SCL29895.1"/>
    <property type="molecule type" value="Genomic_DNA"/>
</dbReference>
<evidence type="ECO:0000259" key="1">
    <source>
        <dbReference type="Pfam" id="PF01548"/>
    </source>
</evidence>
<dbReference type="PANTHER" id="PTHR33055">
    <property type="entry name" value="TRANSPOSASE FOR INSERTION SEQUENCE ELEMENT IS1111A"/>
    <property type="match status" value="1"/>
</dbReference>
<evidence type="ECO:0000313" key="3">
    <source>
        <dbReference type="Proteomes" id="UP000198959"/>
    </source>
</evidence>
<protein>
    <submittedName>
        <fullName evidence="2">Transposase</fullName>
    </submittedName>
</protein>
<evidence type="ECO:0000313" key="2">
    <source>
        <dbReference type="EMBL" id="SCL29895.1"/>
    </source>
</evidence>
<name>A0A1C6SKN1_9ACTN</name>
<keyword evidence="3" id="KW-1185">Reference proteome</keyword>
<dbReference type="Pfam" id="PF01548">
    <property type="entry name" value="DEDD_Tnp_IS110"/>
    <property type="match status" value="1"/>
</dbReference>
<dbReference type="GO" id="GO:0006313">
    <property type="term" value="P:DNA transposition"/>
    <property type="evidence" value="ECO:0007669"/>
    <property type="project" value="InterPro"/>
</dbReference>
<proteinExistence type="predicted"/>
<dbReference type="STRING" id="145854.GA0074692_2820"/>
<dbReference type="PANTHER" id="PTHR33055:SF15">
    <property type="entry name" value="TRANSPOSASE-RELATED"/>
    <property type="match status" value="1"/>
</dbReference>
<dbReference type="GO" id="GO:0004803">
    <property type="term" value="F:transposase activity"/>
    <property type="evidence" value="ECO:0007669"/>
    <property type="project" value="InterPro"/>
</dbReference>
<feature type="domain" description="Transposase IS110-like N-terminal" evidence="1">
    <location>
        <begin position="9"/>
        <end position="154"/>
    </location>
</feature>
<dbReference type="InterPro" id="IPR047650">
    <property type="entry name" value="Transpos_IS110"/>
</dbReference>
<accession>A0A1C6SKN1</accession>
<gene>
    <name evidence="2" type="ORF">GA0074692_2820</name>
</gene>
<dbReference type="GO" id="GO:0003677">
    <property type="term" value="F:DNA binding"/>
    <property type="evidence" value="ECO:0007669"/>
    <property type="project" value="InterPro"/>
</dbReference>
<organism evidence="2 3">
    <name type="scientific">Micromonospora pallida</name>
    <dbReference type="NCBI Taxonomy" id="145854"/>
    <lineage>
        <taxon>Bacteria</taxon>
        <taxon>Bacillati</taxon>
        <taxon>Actinomycetota</taxon>
        <taxon>Actinomycetes</taxon>
        <taxon>Micromonosporales</taxon>
        <taxon>Micromonosporaceae</taxon>
        <taxon>Micromonospora</taxon>
    </lineage>
</organism>
<reference evidence="3" key="1">
    <citation type="submission" date="2016-06" db="EMBL/GenBank/DDBJ databases">
        <authorList>
            <person name="Varghese N."/>
            <person name="Submissions Spin"/>
        </authorList>
    </citation>
    <scope>NUCLEOTIDE SEQUENCE [LARGE SCALE GENOMIC DNA]</scope>
    <source>
        <strain evidence="3">DSM 43817</strain>
    </source>
</reference>
<sequence length="252" mass="28606">MDVVHRRCAGIDISKTDVKVCVRTPGPGQRRRREVRTFTTMTADLLVMRDWLLAEQVTVVGMEATGAYWKPVFYLLEHDMDCWLLNARHMKAVPGRKTDVKDCEWIAQLVEHGLVRASFVPPEPIRQLRDLTRYRTEIIRERTREVQRLEKLLEDSGVKLSAVVSDLTGKSARAMLEALIAGERDPAVLAELAMASMRRKRPLLTQALTGRFGAHHAFLARAMLGRIDACTAMEQRLSDHEVYQGSWTCPPS</sequence>
<dbReference type="InterPro" id="IPR002525">
    <property type="entry name" value="Transp_IS110-like_N"/>
</dbReference>
<dbReference type="NCBIfam" id="NF033542">
    <property type="entry name" value="transpos_IS110"/>
    <property type="match status" value="1"/>
</dbReference>
<dbReference type="AlphaFoldDB" id="A0A1C6SKN1"/>
<dbReference type="Proteomes" id="UP000198959">
    <property type="component" value="Unassembled WGS sequence"/>
</dbReference>